<evidence type="ECO:0000313" key="3">
    <source>
        <dbReference type="Proteomes" id="UP001642409"/>
    </source>
</evidence>
<evidence type="ECO:0000313" key="1">
    <source>
        <dbReference type="EMBL" id="CAI9943038.1"/>
    </source>
</evidence>
<organism evidence="1">
    <name type="scientific">Hexamita inflata</name>
    <dbReference type="NCBI Taxonomy" id="28002"/>
    <lineage>
        <taxon>Eukaryota</taxon>
        <taxon>Metamonada</taxon>
        <taxon>Diplomonadida</taxon>
        <taxon>Hexamitidae</taxon>
        <taxon>Hexamitinae</taxon>
        <taxon>Hexamita</taxon>
    </lineage>
</organism>
<proteinExistence type="predicted"/>
<reference evidence="1" key="1">
    <citation type="submission" date="2023-06" db="EMBL/GenBank/DDBJ databases">
        <authorList>
            <person name="Kurt Z."/>
        </authorList>
    </citation>
    <scope>NUCLEOTIDE SEQUENCE</scope>
</reference>
<comment type="caution">
    <text evidence="1">The sequence shown here is derived from an EMBL/GenBank/DDBJ whole genome shotgun (WGS) entry which is preliminary data.</text>
</comment>
<keyword evidence="3" id="KW-1185">Reference proteome</keyword>
<dbReference type="Proteomes" id="UP001642409">
    <property type="component" value="Unassembled WGS sequence"/>
</dbReference>
<dbReference type="EMBL" id="CAXDID020000153">
    <property type="protein sequence ID" value="CAL6042310.1"/>
    <property type="molecule type" value="Genomic_DNA"/>
</dbReference>
<dbReference type="AlphaFoldDB" id="A0AA86PT17"/>
<gene>
    <name evidence="1" type="ORF">HINF_LOCUS30683</name>
    <name evidence="2" type="ORF">HINF_LOCUS39531</name>
</gene>
<protein>
    <submittedName>
        <fullName evidence="1">Uncharacterized protein</fullName>
    </submittedName>
</protein>
<reference evidence="2 3" key="2">
    <citation type="submission" date="2024-07" db="EMBL/GenBank/DDBJ databases">
        <authorList>
            <person name="Akdeniz Z."/>
        </authorList>
    </citation>
    <scope>NUCLEOTIDE SEQUENCE [LARGE SCALE GENOMIC DNA]</scope>
</reference>
<evidence type="ECO:0000313" key="2">
    <source>
        <dbReference type="EMBL" id="CAL6042310.1"/>
    </source>
</evidence>
<dbReference type="EMBL" id="CATOUU010000710">
    <property type="protein sequence ID" value="CAI9943038.1"/>
    <property type="molecule type" value="Genomic_DNA"/>
</dbReference>
<accession>A0AA86PT17</accession>
<name>A0AA86PT17_9EUKA</name>
<sequence length="741" mass="85739">MSTVNERLLNARLPMSVYKLCPNIPTELQQPNFDPIEYVNAQLKDRQFSADLLNQLISDMDTKIKNIDGQIEEIICAEEEPELPDLSQTTQLFNDLQHIQKQVQETQQNSAVFIDKMNRFNTARRQIDYLSMSVEFCKLFQETTTQFPPVMPSSADDQQALIKPFSTACCVQQYLIQLQDIQQLQNPYKQYNNFITMVKQMRPQQSHLQDAFSFWTTLSIKFGFLVAAGKLDNFYEEVSQQIFQESFPELLNETILGNNFGQKFEMFFKAHSKYMLDFEKMGLTQVIQGRNAYFEYLKQYGQGKDTAIHQNCPDLYIVEEDELYKKFDLYSTFFQQLASILTKKIQSQLARLNVEETVKQLKLMERLEAFLVQNETSVKENQLISVFLPTLQSITDYICQQMELFIQNQFLPSLQFQPKKQNNFFNDLRTQLNKLYSYLEFVPKKLEFVQAMQLNQKIFDLVTNEVLGASEKRLNFTQYVTPAIEKQTRGFKPYGAFNEMFRGGNSLVQLETFKCSGLMVVDFTDQEYPLMICSDLLKTVKYVEQFFDTVVQQLQIRVEPSMQEQIVNKFGFSDQQSQYTSMFEAATSSLLVGQLIFSSFYTQQQKRANGIVSARETFVTQFKQIEENIADYYEEMDLEMFKLGLFNSFLEQLGGFIVGNLIKDGISAEDLQSIKKSVDIIAQEFSNTGEIGVKKLNQVILVKQMKADGRDVERSQFIAIMGDVPGAAKFYDEVVGGIIAR</sequence>